<proteinExistence type="predicted"/>
<feature type="region of interest" description="Disordered" evidence="1">
    <location>
        <begin position="273"/>
        <end position="302"/>
    </location>
</feature>
<dbReference type="OrthoDB" id="6210861at2"/>
<evidence type="ECO:0000313" key="3">
    <source>
        <dbReference type="EMBL" id="SBS29944.1"/>
    </source>
</evidence>
<dbReference type="RefSeq" id="WP_067208387.1">
    <property type="nucleotide sequence ID" value="NZ_FLOC01000007.1"/>
</dbReference>
<organism evidence="3 4">
    <name type="scientific">Marinomonas aquimarina</name>
    <dbReference type="NCBI Taxonomy" id="295068"/>
    <lineage>
        <taxon>Bacteria</taxon>
        <taxon>Pseudomonadati</taxon>
        <taxon>Pseudomonadota</taxon>
        <taxon>Gammaproteobacteria</taxon>
        <taxon>Oceanospirillales</taxon>
        <taxon>Oceanospirillaceae</taxon>
        <taxon>Marinomonas</taxon>
    </lineage>
</organism>
<feature type="transmembrane region" description="Helical" evidence="2">
    <location>
        <begin position="72"/>
        <end position="92"/>
    </location>
</feature>
<keyword evidence="2" id="KW-0472">Membrane</keyword>
<dbReference type="AlphaFoldDB" id="A0A1A8TCH0"/>
<feature type="transmembrane region" description="Helical" evidence="2">
    <location>
        <begin position="41"/>
        <end position="60"/>
    </location>
</feature>
<feature type="transmembrane region" description="Helical" evidence="2">
    <location>
        <begin position="227"/>
        <end position="254"/>
    </location>
</feature>
<evidence type="ECO:0000256" key="1">
    <source>
        <dbReference type="SAM" id="MobiDB-lite"/>
    </source>
</evidence>
<dbReference type="Proteomes" id="UP000092627">
    <property type="component" value="Unassembled WGS sequence"/>
</dbReference>
<feature type="transmembrane region" description="Helical" evidence="2">
    <location>
        <begin position="187"/>
        <end position="207"/>
    </location>
</feature>
<keyword evidence="2" id="KW-0812">Transmembrane</keyword>
<sequence length="412" mass="45906">MTMPQNEQTALQGLTTGDAPLNVADVTFIESYGKLLGLAKYLQMGLILVCFILGSIAAPLAFRTDHDQQLNIFWLLIVLLGTHFLSLLLWLFSRLRQPTQSAHQSAWFTLLLKKLAPTVGASEQTLAHFIRLRFSGAAGAWHLGRIVHSAWTGYLIGGLLSALLFLMTHQVQFVWETTLLTQADFRALTQAISLVPAWFGVAVPSLDDIAVSQINSALQSDDTRKTWALWILSCVLIYGVALRLCLSTLCHLLYRQQRQILWRSLAPQPAVKTHSQREVIDADHTPEKPTADGPRQPLAKAPQNQGEPLQYFLFEWSRATPAGLPKTATIQTINDSQAQQDYLDGTADHARIIVIDSNVSPDRGSLRFMRQAQAFTSRFYLSGQDFNDAWSQALQERGIAPDQIAHLLDRKG</sequence>
<feature type="compositionally biased region" description="Basic and acidic residues" evidence="1">
    <location>
        <begin position="275"/>
        <end position="290"/>
    </location>
</feature>
<gene>
    <name evidence="3" type="ORF">MAQ5080_01546</name>
</gene>
<keyword evidence="4" id="KW-1185">Reference proteome</keyword>
<accession>A0A1A8TCH0</accession>
<reference evidence="3 4" key="1">
    <citation type="submission" date="2016-06" db="EMBL/GenBank/DDBJ databases">
        <authorList>
            <person name="Kjaerup R.B."/>
            <person name="Dalgaard T.S."/>
            <person name="Juul-Madsen H.R."/>
        </authorList>
    </citation>
    <scope>NUCLEOTIDE SEQUENCE [LARGE SCALE GENOMIC DNA]</scope>
    <source>
        <strain evidence="3 4">CECT 5080</strain>
    </source>
</reference>
<keyword evidence="2" id="KW-1133">Transmembrane helix</keyword>
<evidence type="ECO:0000313" key="4">
    <source>
        <dbReference type="Proteomes" id="UP000092627"/>
    </source>
</evidence>
<dbReference type="STRING" id="295068.MAQ5080_01546"/>
<feature type="transmembrane region" description="Helical" evidence="2">
    <location>
        <begin position="151"/>
        <end position="175"/>
    </location>
</feature>
<protein>
    <submittedName>
        <fullName evidence="3">Putative membrane protein</fullName>
    </submittedName>
</protein>
<dbReference type="Pfam" id="PF11067">
    <property type="entry name" value="DUF2868"/>
    <property type="match status" value="1"/>
</dbReference>
<dbReference type="InterPro" id="IPR021296">
    <property type="entry name" value="DUF2868"/>
</dbReference>
<name>A0A1A8TCH0_9GAMM</name>
<dbReference type="EMBL" id="FLOC01000007">
    <property type="protein sequence ID" value="SBS29944.1"/>
    <property type="molecule type" value="Genomic_DNA"/>
</dbReference>
<evidence type="ECO:0000256" key="2">
    <source>
        <dbReference type="SAM" id="Phobius"/>
    </source>
</evidence>